<dbReference type="Proteomes" id="UP001141552">
    <property type="component" value="Unassembled WGS sequence"/>
</dbReference>
<organism evidence="2 3">
    <name type="scientific">Turnera subulata</name>
    <dbReference type="NCBI Taxonomy" id="218843"/>
    <lineage>
        <taxon>Eukaryota</taxon>
        <taxon>Viridiplantae</taxon>
        <taxon>Streptophyta</taxon>
        <taxon>Embryophyta</taxon>
        <taxon>Tracheophyta</taxon>
        <taxon>Spermatophyta</taxon>
        <taxon>Magnoliopsida</taxon>
        <taxon>eudicotyledons</taxon>
        <taxon>Gunneridae</taxon>
        <taxon>Pentapetalae</taxon>
        <taxon>rosids</taxon>
        <taxon>fabids</taxon>
        <taxon>Malpighiales</taxon>
        <taxon>Passifloraceae</taxon>
        <taxon>Turnera</taxon>
    </lineage>
</organism>
<name>A0A9Q0FAT5_9ROSI</name>
<keyword evidence="3" id="KW-1185">Reference proteome</keyword>
<evidence type="ECO:0000313" key="2">
    <source>
        <dbReference type="EMBL" id="KAJ4826971.1"/>
    </source>
</evidence>
<dbReference type="Pfam" id="PF00646">
    <property type="entry name" value="F-box"/>
    <property type="match status" value="1"/>
</dbReference>
<dbReference type="AlphaFoldDB" id="A0A9Q0FAT5"/>
<dbReference type="SUPFAM" id="SSF81383">
    <property type="entry name" value="F-box domain"/>
    <property type="match status" value="1"/>
</dbReference>
<gene>
    <name evidence="2" type="ORF">Tsubulata_008839</name>
</gene>
<dbReference type="PANTHER" id="PTHR34223:SF51">
    <property type="entry name" value="OS06G0556300 PROTEIN"/>
    <property type="match status" value="1"/>
</dbReference>
<evidence type="ECO:0000313" key="3">
    <source>
        <dbReference type="Proteomes" id="UP001141552"/>
    </source>
</evidence>
<dbReference type="InterPro" id="IPR053197">
    <property type="entry name" value="F-box_SCFL_complex_component"/>
</dbReference>
<dbReference type="InterPro" id="IPR001810">
    <property type="entry name" value="F-box_dom"/>
</dbReference>
<reference evidence="2" key="2">
    <citation type="journal article" date="2023" name="Plants (Basel)">
        <title>Annotation of the Turnera subulata (Passifloraceae) Draft Genome Reveals the S-Locus Evolved after the Divergence of Turneroideae from Passifloroideae in a Stepwise Manner.</title>
        <authorList>
            <person name="Henning P.M."/>
            <person name="Roalson E.H."/>
            <person name="Mir W."/>
            <person name="McCubbin A.G."/>
            <person name="Shore J.S."/>
        </authorList>
    </citation>
    <scope>NUCLEOTIDE SEQUENCE</scope>
    <source>
        <strain evidence="2">F60SS</strain>
    </source>
</reference>
<dbReference type="PANTHER" id="PTHR34223">
    <property type="entry name" value="OS11G0201299 PROTEIN"/>
    <property type="match status" value="1"/>
</dbReference>
<dbReference type="InterPro" id="IPR036047">
    <property type="entry name" value="F-box-like_dom_sf"/>
</dbReference>
<evidence type="ECO:0000259" key="1">
    <source>
        <dbReference type="PROSITE" id="PS50181"/>
    </source>
</evidence>
<feature type="domain" description="F-box" evidence="1">
    <location>
        <begin position="9"/>
        <end position="62"/>
    </location>
</feature>
<reference evidence="2" key="1">
    <citation type="submission" date="2022-02" db="EMBL/GenBank/DDBJ databases">
        <authorList>
            <person name="Henning P.M."/>
            <person name="McCubbin A.G."/>
            <person name="Shore J.S."/>
        </authorList>
    </citation>
    <scope>NUCLEOTIDE SEQUENCE</scope>
    <source>
        <strain evidence="2">F60SS</strain>
        <tissue evidence="2">Leaves</tissue>
    </source>
</reference>
<sequence>MNPDGDVGVDRLTDLPDHILAYILSFLQTKQAARTSVLSSKWKKLWTVVPVLRLHSNDFYRLADCKKSIRHVLQARDTSVQVTTFHFVLRGCIDNSSGDGPSNMQRSMGTLKTLQLYNFELPDEPFASTTITSLWLESKLKVVNISGSGLLELHVDRKWEVSLSRQCKVHISAPNVRVFGCFWDPSKFSMINFPWLQHLLISTDDSPILAQQYKNSFLTLLQGLSTAQFITMSLNMVMVCLQALVNAIFPSSLWL</sequence>
<dbReference type="Gene3D" id="1.20.1280.50">
    <property type="match status" value="1"/>
</dbReference>
<accession>A0A9Q0FAT5</accession>
<proteinExistence type="predicted"/>
<dbReference type="OrthoDB" id="813282at2759"/>
<dbReference type="EMBL" id="JAKUCV010006530">
    <property type="protein sequence ID" value="KAJ4826971.1"/>
    <property type="molecule type" value="Genomic_DNA"/>
</dbReference>
<comment type="caution">
    <text evidence="2">The sequence shown here is derived from an EMBL/GenBank/DDBJ whole genome shotgun (WGS) entry which is preliminary data.</text>
</comment>
<dbReference type="PROSITE" id="PS50181">
    <property type="entry name" value="FBOX"/>
    <property type="match status" value="1"/>
</dbReference>
<protein>
    <recommendedName>
        <fullName evidence="1">F-box domain-containing protein</fullName>
    </recommendedName>
</protein>